<evidence type="ECO:0000256" key="7">
    <source>
        <dbReference type="ARBA" id="ARBA00022741"/>
    </source>
</evidence>
<feature type="binding site" evidence="9">
    <location>
        <position position="186"/>
    </location>
    <ligand>
        <name>L-citrulline</name>
        <dbReference type="ChEBI" id="CHEBI:57743"/>
    </ligand>
</feature>
<feature type="binding site" evidence="9">
    <location>
        <begin position="13"/>
        <end position="21"/>
    </location>
    <ligand>
        <name>ATP</name>
        <dbReference type="ChEBI" id="CHEBI:30616"/>
    </ligand>
</feature>
<comment type="subunit">
    <text evidence="2 9">Homotetramer.</text>
</comment>
<feature type="binding site" evidence="9">
    <location>
        <position position="41"/>
    </location>
    <ligand>
        <name>ATP</name>
        <dbReference type="ChEBI" id="CHEBI:30616"/>
    </ligand>
</feature>
<dbReference type="SUPFAM" id="SSF69864">
    <property type="entry name" value="Argininosuccinate synthetase, C-terminal domain"/>
    <property type="match status" value="1"/>
</dbReference>
<evidence type="ECO:0000256" key="5">
    <source>
        <dbReference type="ARBA" id="ARBA00022598"/>
    </source>
</evidence>
<name>A0A518BTN5_9BACT</name>
<feature type="binding site" evidence="9">
    <location>
        <position position="132"/>
    </location>
    <ligand>
        <name>L-citrulline</name>
        <dbReference type="ChEBI" id="CHEBI:57743"/>
    </ligand>
</feature>
<comment type="similarity">
    <text evidence="9">Belongs to the argininosuccinate synthase family. Type 1 subfamily.</text>
</comment>
<feature type="binding site" evidence="9">
    <location>
        <position position="195"/>
    </location>
    <ligand>
        <name>L-citrulline</name>
        <dbReference type="ChEBI" id="CHEBI:57743"/>
    </ligand>
</feature>
<dbReference type="NCBIfam" id="NF001770">
    <property type="entry name" value="PRK00509.1"/>
    <property type="match status" value="1"/>
</dbReference>
<dbReference type="Proteomes" id="UP000320386">
    <property type="component" value="Chromosome"/>
</dbReference>
<feature type="domain" description="Arginosuccinate synthase-like N-terminal" evidence="10">
    <location>
        <begin position="9"/>
        <end position="176"/>
    </location>
</feature>
<proteinExistence type="inferred from homology"/>
<evidence type="ECO:0000256" key="3">
    <source>
        <dbReference type="ARBA" id="ARBA00012286"/>
    </source>
</evidence>
<dbReference type="GO" id="GO:0005524">
    <property type="term" value="F:ATP binding"/>
    <property type="evidence" value="ECO:0007669"/>
    <property type="project" value="UniProtKB-UniRule"/>
</dbReference>
<dbReference type="PANTHER" id="PTHR11587">
    <property type="entry name" value="ARGININOSUCCINATE SYNTHASE"/>
    <property type="match status" value="1"/>
</dbReference>
<dbReference type="InterPro" id="IPR018223">
    <property type="entry name" value="Arginosuc_synth_CS"/>
</dbReference>
<dbReference type="HAMAP" id="MF_00005">
    <property type="entry name" value="Arg_succ_synth_type1"/>
    <property type="match status" value="1"/>
</dbReference>
<dbReference type="NCBIfam" id="TIGR00032">
    <property type="entry name" value="argG"/>
    <property type="match status" value="1"/>
</dbReference>
<dbReference type="UniPathway" id="UPA00068">
    <property type="reaction ID" value="UER00113"/>
</dbReference>
<keyword evidence="13" id="KW-1185">Reference proteome</keyword>
<dbReference type="SUPFAM" id="SSF52402">
    <property type="entry name" value="Adenine nucleotide alpha hydrolases-like"/>
    <property type="match status" value="1"/>
</dbReference>
<evidence type="ECO:0000256" key="4">
    <source>
        <dbReference type="ARBA" id="ARBA00022571"/>
    </source>
</evidence>
<feature type="binding site" evidence="9">
    <location>
        <position position="97"/>
    </location>
    <ligand>
        <name>L-citrulline</name>
        <dbReference type="ChEBI" id="CHEBI:57743"/>
    </ligand>
</feature>
<dbReference type="GO" id="GO:0006526">
    <property type="term" value="P:L-arginine biosynthetic process"/>
    <property type="evidence" value="ECO:0007669"/>
    <property type="project" value="UniProtKB-UniRule"/>
</dbReference>
<dbReference type="Gene3D" id="1.20.5.470">
    <property type="entry name" value="Single helix bin"/>
    <property type="match status" value="1"/>
</dbReference>
<evidence type="ECO:0000256" key="9">
    <source>
        <dbReference type="HAMAP-Rule" id="MF_00005"/>
    </source>
</evidence>
<dbReference type="GO" id="GO:0005737">
    <property type="term" value="C:cytoplasm"/>
    <property type="evidence" value="ECO:0007669"/>
    <property type="project" value="UniProtKB-SubCell"/>
</dbReference>
<dbReference type="Gene3D" id="3.90.1260.10">
    <property type="entry name" value="Argininosuccinate synthetase, chain A, domain 2"/>
    <property type="match status" value="1"/>
</dbReference>
<dbReference type="EC" id="6.3.4.5" evidence="3 9"/>
<comment type="subcellular location">
    <subcellularLocation>
        <location evidence="9">Cytoplasm</location>
    </subcellularLocation>
</comment>
<evidence type="ECO:0000256" key="6">
    <source>
        <dbReference type="ARBA" id="ARBA00022605"/>
    </source>
</evidence>
<feature type="binding site" evidence="9">
    <location>
        <position position="272"/>
    </location>
    <ligand>
        <name>L-citrulline</name>
        <dbReference type="ChEBI" id="CHEBI:57743"/>
    </ligand>
</feature>
<dbReference type="Pfam" id="PF00764">
    <property type="entry name" value="Arginosuc_synth"/>
    <property type="match status" value="1"/>
</dbReference>
<feature type="binding site" evidence="9">
    <location>
        <position position="129"/>
    </location>
    <ligand>
        <name>L-aspartate</name>
        <dbReference type="ChEBI" id="CHEBI:29991"/>
    </ligand>
</feature>
<keyword evidence="5 9" id="KW-0436">Ligase</keyword>
<dbReference type="GO" id="GO:0004055">
    <property type="term" value="F:argininosuccinate synthase activity"/>
    <property type="evidence" value="ECO:0007669"/>
    <property type="project" value="UniProtKB-UniRule"/>
</dbReference>
<dbReference type="RefSeq" id="WP_145444376.1">
    <property type="nucleotide sequence ID" value="NZ_CP036280.1"/>
</dbReference>
<dbReference type="PANTHER" id="PTHR11587:SF2">
    <property type="entry name" value="ARGININOSUCCINATE SYNTHASE"/>
    <property type="match status" value="1"/>
</dbReference>
<dbReference type="KEGG" id="mcad:Pan265_01660"/>
<dbReference type="EMBL" id="CP036280">
    <property type="protein sequence ID" value="QDU70340.1"/>
    <property type="molecule type" value="Genomic_DNA"/>
</dbReference>
<evidence type="ECO:0000259" key="10">
    <source>
        <dbReference type="Pfam" id="PF00764"/>
    </source>
</evidence>
<feature type="binding site" evidence="9">
    <location>
        <position position="284"/>
    </location>
    <ligand>
        <name>L-citrulline</name>
        <dbReference type="ChEBI" id="CHEBI:57743"/>
    </ligand>
</feature>
<evidence type="ECO:0000256" key="8">
    <source>
        <dbReference type="ARBA" id="ARBA00022840"/>
    </source>
</evidence>
<feature type="binding site" evidence="9">
    <location>
        <position position="122"/>
    </location>
    <ligand>
        <name>ATP</name>
        <dbReference type="ChEBI" id="CHEBI:30616"/>
    </ligand>
</feature>
<dbReference type="InterPro" id="IPR001518">
    <property type="entry name" value="Arginosuc_synth"/>
</dbReference>
<evidence type="ECO:0000256" key="1">
    <source>
        <dbReference type="ARBA" id="ARBA00004967"/>
    </source>
</evidence>
<dbReference type="GO" id="GO:0000053">
    <property type="term" value="P:argininosuccinate metabolic process"/>
    <property type="evidence" value="ECO:0007669"/>
    <property type="project" value="TreeGrafter"/>
</dbReference>
<protein>
    <recommendedName>
        <fullName evidence="3 9">Argininosuccinate synthase</fullName>
        <ecNumber evidence="3 9">6.3.4.5</ecNumber>
    </recommendedName>
    <alternativeName>
        <fullName evidence="9">Citrulline--aspartate ligase</fullName>
    </alternativeName>
</protein>
<reference evidence="12 13" key="1">
    <citation type="submission" date="2019-02" db="EMBL/GenBank/DDBJ databases">
        <title>Deep-cultivation of Planctomycetes and their phenomic and genomic characterization uncovers novel biology.</title>
        <authorList>
            <person name="Wiegand S."/>
            <person name="Jogler M."/>
            <person name="Boedeker C."/>
            <person name="Pinto D."/>
            <person name="Vollmers J."/>
            <person name="Rivas-Marin E."/>
            <person name="Kohn T."/>
            <person name="Peeters S.H."/>
            <person name="Heuer A."/>
            <person name="Rast P."/>
            <person name="Oberbeckmann S."/>
            <person name="Bunk B."/>
            <person name="Jeske O."/>
            <person name="Meyerdierks A."/>
            <person name="Storesund J.E."/>
            <person name="Kallscheuer N."/>
            <person name="Luecker S."/>
            <person name="Lage O.M."/>
            <person name="Pohl T."/>
            <person name="Merkel B.J."/>
            <person name="Hornburger P."/>
            <person name="Mueller R.-W."/>
            <person name="Bruemmer F."/>
            <person name="Labrenz M."/>
            <person name="Spormann A.M."/>
            <person name="Op den Camp H."/>
            <person name="Overmann J."/>
            <person name="Amann R."/>
            <person name="Jetten M.S.M."/>
            <person name="Mascher T."/>
            <person name="Medema M.H."/>
            <person name="Devos D.P."/>
            <person name="Kaster A.-K."/>
            <person name="Ovreas L."/>
            <person name="Rohde M."/>
            <person name="Galperin M.Y."/>
            <person name="Jogler C."/>
        </authorList>
    </citation>
    <scope>NUCLEOTIDE SEQUENCE [LARGE SCALE GENOMIC DNA]</scope>
    <source>
        <strain evidence="12 13">Pan265</strain>
    </source>
</reference>
<sequence length="411" mass="45598">MSAKDNPKKIVLAYSGGLDTSVILPWLKDRYPGVKLVAFAAELGQGDELKGIEEKAYASGADEVVVKDLRREFAEEYCYPMIRAHAVYETDYLLGTSIARPLIAKHQVLAAKQTKADAVGHGATGKGNDQVRFELTYRALNPRLKIVSPWKDPAFLASGLTDRETAIDYAKKHKIPIEQSKKKIYSRDRNLWHISHEGAEIEDPASEPSWKNCLVMSLTPEKAPNKSATVTLGFARGNPVSIDGEKLRGEQIIEKLNALGGRHAVGTTLLVENRLVGMKSRGVYETPGGTILYEAHKALEQVCLERDLFHEKIRLASRYAELVYNGQWFHPLREALQAFFDRANQVVTGEVKVRLYKGTATAVEASSPKSLYDEKLASFAMDGYDVTAARGFIDLYGLPMTVAGRRQPPKH</sequence>
<feature type="binding site" evidence="9">
    <location>
        <position position="92"/>
    </location>
    <ligand>
        <name>L-citrulline</name>
        <dbReference type="ChEBI" id="CHEBI:57743"/>
    </ligand>
</feature>
<dbReference type="OrthoDB" id="9801641at2"/>
<dbReference type="InterPro" id="IPR024074">
    <property type="entry name" value="AS_cat/multimer_dom_body"/>
</dbReference>
<feature type="domain" description="Arginosuccinate synthase C-terminal" evidence="11">
    <location>
        <begin position="185"/>
        <end position="401"/>
    </location>
</feature>
<accession>A0A518BTN5</accession>
<keyword evidence="7 9" id="KW-0547">Nucleotide-binding</keyword>
<dbReference type="PROSITE" id="PS00565">
    <property type="entry name" value="ARGININOSUCCIN_SYN_2"/>
    <property type="match status" value="1"/>
</dbReference>
<keyword evidence="9" id="KW-0963">Cytoplasm</keyword>
<dbReference type="CDD" id="cd01999">
    <property type="entry name" value="ASS"/>
    <property type="match status" value="1"/>
</dbReference>
<dbReference type="FunFam" id="3.90.1260.10:FF:000007">
    <property type="entry name" value="Argininosuccinate synthase"/>
    <property type="match status" value="1"/>
</dbReference>
<keyword evidence="6 9" id="KW-0028">Amino-acid biosynthesis</keyword>
<dbReference type="PROSITE" id="PS00564">
    <property type="entry name" value="ARGININOSUCCIN_SYN_1"/>
    <property type="match status" value="1"/>
</dbReference>
<dbReference type="Gene3D" id="3.40.50.620">
    <property type="entry name" value="HUPs"/>
    <property type="match status" value="1"/>
</dbReference>
<dbReference type="InterPro" id="IPR023434">
    <property type="entry name" value="Arginosuc_synth_type_1_subfam"/>
</dbReference>
<dbReference type="InterPro" id="IPR048268">
    <property type="entry name" value="Arginosuc_syn_C"/>
</dbReference>
<dbReference type="InterPro" id="IPR048267">
    <property type="entry name" value="Arginosuc_syn_N"/>
</dbReference>
<dbReference type="FunFam" id="3.40.50.620:FF:000019">
    <property type="entry name" value="Argininosuccinate synthase"/>
    <property type="match status" value="1"/>
</dbReference>
<evidence type="ECO:0000259" key="11">
    <source>
        <dbReference type="Pfam" id="PF20979"/>
    </source>
</evidence>
<keyword evidence="8 9" id="KW-0067">ATP-binding</keyword>
<feature type="binding site" evidence="9">
    <location>
        <position position="124"/>
    </location>
    <ligand>
        <name>L-aspartate</name>
        <dbReference type="ChEBI" id="CHEBI:29991"/>
    </ligand>
</feature>
<evidence type="ECO:0000313" key="12">
    <source>
        <dbReference type="EMBL" id="QDU70340.1"/>
    </source>
</evidence>
<keyword evidence="4 9" id="KW-0055">Arginine biosynthesis</keyword>
<feature type="binding site" evidence="9">
    <location>
        <position position="128"/>
    </location>
    <ligand>
        <name>L-citrulline</name>
        <dbReference type="ChEBI" id="CHEBI:57743"/>
    </ligand>
</feature>
<dbReference type="GO" id="GO:0000050">
    <property type="term" value="P:urea cycle"/>
    <property type="evidence" value="ECO:0007669"/>
    <property type="project" value="TreeGrafter"/>
</dbReference>
<feature type="binding site" evidence="9">
    <location>
        <position position="128"/>
    </location>
    <ligand>
        <name>L-aspartate</name>
        <dbReference type="ChEBI" id="CHEBI:29991"/>
    </ligand>
</feature>
<organism evidence="12 13">
    <name type="scientific">Mucisphaera calidilacus</name>
    <dbReference type="NCBI Taxonomy" id="2527982"/>
    <lineage>
        <taxon>Bacteria</taxon>
        <taxon>Pseudomonadati</taxon>
        <taxon>Planctomycetota</taxon>
        <taxon>Phycisphaerae</taxon>
        <taxon>Phycisphaerales</taxon>
        <taxon>Phycisphaeraceae</taxon>
        <taxon>Mucisphaera</taxon>
    </lineage>
</organism>
<comment type="pathway">
    <text evidence="1 9">Amino-acid biosynthesis; L-arginine biosynthesis; L-arginine from L-ornithine and carbamoyl phosphate: step 2/3.</text>
</comment>
<gene>
    <name evidence="9 12" type="primary">argG</name>
    <name evidence="12" type="ORF">Pan265_01660</name>
</gene>
<dbReference type="InterPro" id="IPR014729">
    <property type="entry name" value="Rossmann-like_a/b/a_fold"/>
</dbReference>
<comment type="catalytic activity">
    <reaction evidence="9">
        <text>L-citrulline + L-aspartate + ATP = 2-(N(omega)-L-arginino)succinate + AMP + diphosphate + H(+)</text>
        <dbReference type="Rhea" id="RHEA:10932"/>
        <dbReference type="ChEBI" id="CHEBI:15378"/>
        <dbReference type="ChEBI" id="CHEBI:29991"/>
        <dbReference type="ChEBI" id="CHEBI:30616"/>
        <dbReference type="ChEBI" id="CHEBI:33019"/>
        <dbReference type="ChEBI" id="CHEBI:57472"/>
        <dbReference type="ChEBI" id="CHEBI:57743"/>
        <dbReference type="ChEBI" id="CHEBI:456215"/>
        <dbReference type="EC" id="6.3.4.5"/>
    </reaction>
</comment>
<dbReference type="AlphaFoldDB" id="A0A518BTN5"/>
<evidence type="ECO:0000256" key="2">
    <source>
        <dbReference type="ARBA" id="ARBA00011881"/>
    </source>
</evidence>
<dbReference type="Pfam" id="PF20979">
    <property type="entry name" value="Arginosuc_syn_C"/>
    <property type="match status" value="1"/>
</dbReference>
<evidence type="ECO:0000313" key="13">
    <source>
        <dbReference type="Proteomes" id="UP000320386"/>
    </source>
</evidence>